<evidence type="ECO:0000259" key="9">
    <source>
        <dbReference type="Pfam" id="PF09816"/>
    </source>
</evidence>
<evidence type="ECO:0000256" key="7">
    <source>
        <dbReference type="ARBA" id="ARBA00023242"/>
    </source>
</evidence>
<dbReference type="GO" id="GO:0006368">
    <property type="term" value="P:transcription elongation by RNA polymerase II"/>
    <property type="evidence" value="ECO:0007669"/>
    <property type="project" value="InterPro"/>
</dbReference>
<evidence type="ECO:0000256" key="6">
    <source>
        <dbReference type="ARBA" id="ARBA00023163"/>
    </source>
</evidence>
<dbReference type="PANTHER" id="PTHR15970">
    <property type="entry name" value="ELL-ASSOCIATED FACTOR EAF"/>
    <property type="match status" value="1"/>
</dbReference>
<feature type="region of interest" description="Disordered" evidence="8">
    <location>
        <begin position="365"/>
        <end position="391"/>
    </location>
</feature>
<dbReference type="GO" id="GO:0003711">
    <property type="term" value="F:transcription elongation factor activity"/>
    <property type="evidence" value="ECO:0007669"/>
    <property type="project" value="TreeGrafter"/>
</dbReference>
<dbReference type="OrthoDB" id="125903at2759"/>
<feature type="compositionally biased region" description="Low complexity" evidence="8">
    <location>
        <begin position="509"/>
        <end position="519"/>
    </location>
</feature>
<feature type="compositionally biased region" description="Gly residues" evidence="8">
    <location>
        <begin position="482"/>
        <end position="496"/>
    </location>
</feature>
<feature type="compositionally biased region" description="Acidic residues" evidence="8">
    <location>
        <begin position="430"/>
        <end position="442"/>
    </location>
</feature>
<evidence type="ECO:0000313" key="10">
    <source>
        <dbReference type="EMBL" id="KAG0495070.1"/>
    </source>
</evidence>
<reference evidence="10 11" key="1">
    <citation type="journal article" date="2020" name="Nat. Food">
        <title>A phased Vanilla planifolia genome enables genetic improvement of flavour and production.</title>
        <authorList>
            <person name="Hasing T."/>
            <person name="Tang H."/>
            <person name="Brym M."/>
            <person name="Khazi F."/>
            <person name="Huang T."/>
            <person name="Chambers A.H."/>
        </authorList>
    </citation>
    <scope>NUCLEOTIDE SEQUENCE [LARGE SCALE GENOMIC DNA]</scope>
    <source>
        <tissue evidence="10">Leaf</tissue>
    </source>
</reference>
<sequence length="519" mass="55540">MQFGGFGPYDLVPMRLVFGSSGTFDVGVVGTCAVVPKVSGHKAAIPDGEEGVRTMVRPCGSMATSGKRGHRWGNTQEDNQAKERSESGNMDKGNVKSKRGTHKSWLKPLFRCRDLSEAPKNQVNEASIDLVVDQFRHMARDCPKVSDMKAANTPTSEGRGSANHALHYEDIEPSKPTLIPYPLFFGMSYVCTMANNGGEQSSAPQPERWYELKLGSSLKDGASSKFCTLRYEFKPASIDKQQAGTLHKTKDNRVTVEFNNNQLGKPKVTFEGTSEDYKDIDGVLFFDGESFRLERLHRAVKRLRHVRLPGESAVASNTGFSTSNAPAMESRSPSLGKAMKSQALNKPANHAIPLEVERIDIGDQEISGSKPSKRNSENCSALPNPYSTPPEAKAFELDVNLDDILADDEGSSPKVLHIGGFDMNLPSQNDTDDEIADVDVSGDECNKGPNAAEALRAQVNAAEEGQQQDLEHDDSSSTSGSSGSGSSGSSGSGSGSGSSSSDSDDSEGDSASSGGDVDI</sequence>
<organism evidence="10 11">
    <name type="scientific">Vanilla planifolia</name>
    <name type="common">Vanilla</name>
    <dbReference type="NCBI Taxonomy" id="51239"/>
    <lineage>
        <taxon>Eukaryota</taxon>
        <taxon>Viridiplantae</taxon>
        <taxon>Streptophyta</taxon>
        <taxon>Embryophyta</taxon>
        <taxon>Tracheophyta</taxon>
        <taxon>Spermatophyta</taxon>
        <taxon>Magnoliopsida</taxon>
        <taxon>Liliopsida</taxon>
        <taxon>Asparagales</taxon>
        <taxon>Orchidaceae</taxon>
        <taxon>Vanilloideae</taxon>
        <taxon>Vanilleae</taxon>
        <taxon>Vanilla</taxon>
    </lineage>
</organism>
<comment type="subcellular location">
    <subcellularLocation>
        <location evidence="1">Nucleus</location>
    </subcellularLocation>
</comment>
<evidence type="ECO:0000256" key="1">
    <source>
        <dbReference type="ARBA" id="ARBA00004123"/>
    </source>
</evidence>
<feature type="region of interest" description="Disordered" evidence="8">
    <location>
        <begin position="424"/>
        <end position="519"/>
    </location>
</feature>
<keyword evidence="7" id="KW-0539">Nucleus</keyword>
<feature type="region of interest" description="Disordered" evidence="8">
    <location>
        <begin position="62"/>
        <end position="101"/>
    </location>
</feature>
<keyword evidence="4" id="KW-0805">Transcription regulation</keyword>
<dbReference type="Proteomes" id="UP000639772">
    <property type="component" value="Unassembled WGS sequence"/>
</dbReference>
<comment type="similarity">
    <text evidence="2">Belongs to the EAF family.</text>
</comment>
<keyword evidence="6" id="KW-0804">Transcription</keyword>
<name>A0A835VFG6_VANPL</name>
<evidence type="ECO:0000256" key="4">
    <source>
        <dbReference type="ARBA" id="ARBA00023015"/>
    </source>
</evidence>
<dbReference type="EMBL" id="JADCNM010000002">
    <property type="protein sequence ID" value="KAG0495070.1"/>
    <property type="molecule type" value="Genomic_DNA"/>
</dbReference>
<evidence type="ECO:0000256" key="2">
    <source>
        <dbReference type="ARBA" id="ARBA00007798"/>
    </source>
</evidence>
<evidence type="ECO:0000256" key="3">
    <source>
        <dbReference type="ARBA" id="ARBA00022553"/>
    </source>
</evidence>
<evidence type="ECO:0000256" key="5">
    <source>
        <dbReference type="ARBA" id="ARBA00023159"/>
    </source>
</evidence>
<gene>
    <name evidence="10" type="ORF">HPP92_006064</name>
</gene>
<keyword evidence="3" id="KW-0597">Phosphoprotein</keyword>
<proteinExistence type="inferred from homology"/>
<dbReference type="InterPro" id="IPR019194">
    <property type="entry name" value="Tscrpt_elong_fac_Eaf_N"/>
</dbReference>
<protein>
    <recommendedName>
        <fullName evidence="9">Transcription elongation factor Eaf N-terminal domain-containing protein</fullName>
    </recommendedName>
</protein>
<keyword evidence="5" id="KW-0010">Activator</keyword>
<evidence type="ECO:0000256" key="8">
    <source>
        <dbReference type="SAM" id="MobiDB-lite"/>
    </source>
</evidence>
<evidence type="ECO:0000313" key="11">
    <source>
        <dbReference type="Proteomes" id="UP000639772"/>
    </source>
</evidence>
<dbReference type="AlphaFoldDB" id="A0A835VFG6"/>
<dbReference type="InterPro" id="IPR027093">
    <property type="entry name" value="EAF_fam"/>
</dbReference>
<comment type="caution">
    <text evidence="10">The sequence shown here is derived from an EMBL/GenBank/DDBJ whole genome shotgun (WGS) entry which is preliminary data.</text>
</comment>
<dbReference type="PANTHER" id="PTHR15970:SF2">
    <property type="entry name" value="ELL-ASSOCIATED FACTOR EAF"/>
    <property type="match status" value="1"/>
</dbReference>
<dbReference type="GO" id="GO:0032783">
    <property type="term" value="C:super elongation complex"/>
    <property type="evidence" value="ECO:0007669"/>
    <property type="project" value="InterPro"/>
</dbReference>
<dbReference type="Pfam" id="PF09816">
    <property type="entry name" value="EAF"/>
    <property type="match status" value="1"/>
</dbReference>
<accession>A0A835VFG6</accession>
<feature type="domain" description="Transcription elongation factor Eaf N-terminal" evidence="9">
    <location>
        <begin position="210"/>
        <end position="307"/>
    </location>
</feature>